<sequence>MASIKKRPDGRWRARYRDAGGKEHARHFDRKVDGQRWLDEVTASVVTGQYVDPNAGKVSFREYAEQWRAAQVHRPTTQAHTETMLRRHAYPVLGDRPLASVLPSDVQSWVKRLATGSEERAPLSPSTVGVVHGIVSGIFRSAVRDRRVVANPCTGTKLPKVHRAKVQPPTTEQVRALETAIDPSWRALVTLSAGTGMRHGECLGLTVDRVDFLRRQLTVDRQLVTVQGREPFLAPPKTSASVRTIPLPQVVVEALAEHLRVYPSDDYVFRDTAGEPMRRTAFSARVWRPAIKAAGLPTTFTFHHLRHYYASLLIRHGESIKTVQARLGHASASETLDTYSHLWPDSEDRTRSAIDEVLGAPADSLRTADGL</sequence>
<dbReference type="InterPro" id="IPR044068">
    <property type="entry name" value="CB"/>
</dbReference>
<dbReference type="Pfam" id="PF00589">
    <property type="entry name" value="Phage_integrase"/>
    <property type="match status" value="1"/>
</dbReference>
<keyword evidence="3" id="KW-0233">DNA recombination</keyword>
<dbReference type="InterPro" id="IPR050090">
    <property type="entry name" value="Tyrosine_recombinase_XerCD"/>
</dbReference>
<gene>
    <name evidence="7" type="ORF">AB1207_01130</name>
</gene>
<evidence type="ECO:0000256" key="1">
    <source>
        <dbReference type="ARBA" id="ARBA00008857"/>
    </source>
</evidence>
<dbReference type="Pfam" id="PF22022">
    <property type="entry name" value="Phage_int_M"/>
    <property type="match status" value="1"/>
</dbReference>
<dbReference type="PANTHER" id="PTHR30349">
    <property type="entry name" value="PHAGE INTEGRASE-RELATED"/>
    <property type="match status" value="1"/>
</dbReference>
<dbReference type="InterPro" id="IPR002104">
    <property type="entry name" value="Integrase_catalytic"/>
</dbReference>
<protein>
    <submittedName>
        <fullName evidence="7">Tyrosine-type recombinase/integrase</fullName>
    </submittedName>
</protein>
<dbReference type="CDD" id="cd01189">
    <property type="entry name" value="INT_ICEBs1_C_like"/>
    <property type="match status" value="1"/>
</dbReference>
<evidence type="ECO:0000259" key="6">
    <source>
        <dbReference type="PROSITE" id="PS51900"/>
    </source>
</evidence>
<name>A0ABV3P157_9ACTN</name>
<dbReference type="PROSITE" id="PS51900">
    <property type="entry name" value="CB"/>
    <property type="match status" value="1"/>
</dbReference>
<evidence type="ECO:0000313" key="7">
    <source>
        <dbReference type="EMBL" id="MEW9263338.1"/>
    </source>
</evidence>
<keyword evidence="2 4" id="KW-0238">DNA-binding</keyword>
<dbReference type="EMBL" id="JBFNQN010000001">
    <property type="protein sequence ID" value="MEW9263338.1"/>
    <property type="molecule type" value="Genomic_DNA"/>
</dbReference>
<dbReference type="Pfam" id="PF26003">
    <property type="entry name" value="Integrase_N_phage"/>
    <property type="match status" value="1"/>
</dbReference>
<dbReference type="InterPro" id="IPR010998">
    <property type="entry name" value="Integrase_recombinase_N"/>
</dbReference>
<evidence type="ECO:0000256" key="3">
    <source>
        <dbReference type="ARBA" id="ARBA00023172"/>
    </source>
</evidence>
<feature type="domain" description="Tyr recombinase" evidence="5">
    <location>
        <begin position="164"/>
        <end position="355"/>
    </location>
</feature>
<dbReference type="Gene3D" id="1.10.443.10">
    <property type="entry name" value="Intergrase catalytic core"/>
    <property type="match status" value="1"/>
</dbReference>
<dbReference type="PROSITE" id="PS51898">
    <property type="entry name" value="TYR_RECOMBINASE"/>
    <property type="match status" value="1"/>
</dbReference>
<dbReference type="InterPro" id="IPR053876">
    <property type="entry name" value="Phage_int_M"/>
</dbReference>
<dbReference type="PANTHER" id="PTHR30349:SF64">
    <property type="entry name" value="PROPHAGE INTEGRASE INTD-RELATED"/>
    <property type="match status" value="1"/>
</dbReference>
<keyword evidence="8" id="KW-1185">Reference proteome</keyword>
<organism evidence="7 8">
    <name type="scientific">Kineococcus endophyticus</name>
    <dbReference type="NCBI Taxonomy" id="1181883"/>
    <lineage>
        <taxon>Bacteria</taxon>
        <taxon>Bacillati</taxon>
        <taxon>Actinomycetota</taxon>
        <taxon>Actinomycetes</taxon>
        <taxon>Kineosporiales</taxon>
        <taxon>Kineosporiaceae</taxon>
        <taxon>Kineococcus</taxon>
    </lineage>
</organism>
<dbReference type="Gene3D" id="1.10.150.130">
    <property type="match status" value="1"/>
</dbReference>
<dbReference type="SUPFAM" id="SSF56349">
    <property type="entry name" value="DNA breaking-rejoining enzymes"/>
    <property type="match status" value="1"/>
</dbReference>
<dbReference type="InterPro" id="IPR058717">
    <property type="entry name" value="Phage_L5_Integrase_N"/>
</dbReference>
<evidence type="ECO:0000313" key="8">
    <source>
        <dbReference type="Proteomes" id="UP001555826"/>
    </source>
</evidence>
<dbReference type="RefSeq" id="WP_367635928.1">
    <property type="nucleotide sequence ID" value="NZ_JBFNQN010000001.1"/>
</dbReference>
<proteinExistence type="inferred from homology"/>
<comment type="caution">
    <text evidence="7">The sequence shown here is derived from an EMBL/GenBank/DDBJ whole genome shotgun (WGS) entry which is preliminary data.</text>
</comment>
<comment type="similarity">
    <text evidence="1">Belongs to the 'phage' integrase family.</text>
</comment>
<evidence type="ECO:0000256" key="4">
    <source>
        <dbReference type="PROSITE-ProRule" id="PRU01248"/>
    </source>
</evidence>
<evidence type="ECO:0000259" key="5">
    <source>
        <dbReference type="PROSITE" id="PS51898"/>
    </source>
</evidence>
<evidence type="ECO:0000256" key="2">
    <source>
        <dbReference type="ARBA" id="ARBA00023125"/>
    </source>
</evidence>
<dbReference type="InterPro" id="IPR011010">
    <property type="entry name" value="DNA_brk_join_enz"/>
</dbReference>
<accession>A0ABV3P157</accession>
<dbReference type="Proteomes" id="UP001555826">
    <property type="component" value="Unassembled WGS sequence"/>
</dbReference>
<reference evidence="7 8" key="1">
    <citation type="submission" date="2024-07" db="EMBL/GenBank/DDBJ databases">
        <authorList>
            <person name="Thanompreechachai J."/>
            <person name="Duangmal K."/>
        </authorList>
    </citation>
    <scope>NUCLEOTIDE SEQUENCE [LARGE SCALE GENOMIC DNA]</scope>
    <source>
        <strain evidence="7 8">KCTC 19886</strain>
    </source>
</reference>
<dbReference type="InterPro" id="IPR013762">
    <property type="entry name" value="Integrase-like_cat_sf"/>
</dbReference>
<feature type="domain" description="Core-binding (CB)" evidence="6">
    <location>
        <begin position="58"/>
        <end position="143"/>
    </location>
</feature>